<gene>
    <name evidence="1" type="ORF">BDP27DRAFT_1424797</name>
</gene>
<evidence type="ECO:0000313" key="1">
    <source>
        <dbReference type="EMBL" id="KAF9065485.1"/>
    </source>
</evidence>
<accession>A0A9P5PNY6</accession>
<reference evidence="1" key="1">
    <citation type="submission" date="2020-11" db="EMBL/GenBank/DDBJ databases">
        <authorList>
            <consortium name="DOE Joint Genome Institute"/>
            <person name="Ahrendt S."/>
            <person name="Riley R."/>
            <person name="Andreopoulos W."/>
            <person name="Labutti K."/>
            <person name="Pangilinan J."/>
            <person name="Ruiz-Duenas F.J."/>
            <person name="Barrasa J.M."/>
            <person name="Sanchez-Garcia M."/>
            <person name="Camarero S."/>
            <person name="Miyauchi S."/>
            <person name="Serrano A."/>
            <person name="Linde D."/>
            <person name="Babiker R."/>
            <person name="Drula E."/>
            <person name="Ayuso-Fernandez I."/>
            <person name="Pacheco R."/>
            <person name="Padilla G."/>
            <person name="Ferreira P."/>
            <person name="Barriuso J."/>
            <person name="Kellner H."/>
            <person name="Castanera R."/>
            <person name="Alfaro M."/>
            <person name="Ramirez L."/>
            <person name="Pisabarro A.G."/>
            <person name="Kuo A."/>
            <person name="Tritt A."/>
            <person name="Lipzen A."/>
            <person name="He G."/>
            <person name="Yan M."/>
            <person name="Ng V."/>
            <person name="Cullen D."/>
            <person name="Martin F."/>
            <person name="Rosso M.-N."/>
            <person name="Henrissat B."/>
            <person name="Hibbett D."/>
            <person name="Martinez A.T."/>
            <person name="Grigoriev I.V."/>
        </authorList>
    </citation>
    <scope>NUCLEOTIDE SEQUENCE</scope>
    <source>
        <strain evidence="1">AH 40177</strain>
    </source>
</reference>
<name>A0A9P5PNY6_9AGAR</name>
<keyword evidence="2" id="KW-1185">Reference proteome</keyword>
<comment type="caution">
    <text evidence="1">The sequence shown here is derived from an EMBL/GenBank/DDBJ whole genome shotgun (WGS) entry which is preliminary data.</text>
</comment>
<organism evidence="1 2">
    <name type="scientific">Rhodocollybia butyracea</name>
    <dbReference type="NCBI Taxonomy" id="206335"/>
    <lineage>
        <taxon>Eukaryota</taxon>
        <taxon>Fungi</taxon>
        <taxon>Dikarya</taxon>
        <taxon>Basidiomycota</taxon>
        <taxon>Agaricomycotina</taxon>
        <taxon>Agaricomycetes</taxon>
        <taxon>Agaricomycetidae</taxon>
        <taxon>Agaricales</taxon>
        <taxon>Marasmiineae</taxon>
        <taxon>Omphalotaceae</taxon>
        <taxon>Rhodocollybia</taxon>
    </lineage>
</organism>
<protein>
    <submittedName>
        <fullName evidence="1">Uncharacterized protein</fullName>
    </submittedName>
</protein>
<dbReference type="AlphaFoldDB" id="A0A9P5PNY6"/>
<dbReference type="EMBL" id="JADNRY010000103">
    <property type="protein sequence ID" value="KAF9065485.1"/>
    <property type="molecule type" value="Genomic_DNA"/>
</dbReference>
<dbReference type="InterPro" id="IPR014710">
    <property type="entry name" value="RmlC-like_jellyroll"/>
</dbReference>
<evidence type="ECO:0000313" key="2">
    <source>
        <dbReference type="Proteomes" id="UP000772434"/>
    </source>
</evidence>
<sequence>MAPIRAYYLPADSTPDIDASHPVSVEHLNALGWKLSSVGGSHDEIEQAGRKVAQELGFPVTQEGCIIPFNFNPEKNAATMDPEVIIADSPREYTLLTSKLSNSRCEISSANAAVIVVTSGSPYFDVEDVTTASWIRIHFVAGLLLCAPTGAKYRISFNEHNRETAGVAFYKETISNHGLLVKGEIDNHPARQVYLNAHT</sequence>
<proteinExistence type="predicted"/>
<dbReference type="Proteomes" id="UP000772434">
    <property type="component" value="Unassembled WGS sequence"/>
</dbReference>
<dbReference type="Gene3D" id="2.60.120.10">
    <property type="entry name" value="Jelly Rolls"/>
    <property type="match status" value="1"/>
</dbReference>